<dbReference type="HOGENOM" id="CLU_026775_0_0_6"/>
<dbReference type="CDD" id="cd07041">
    <property type="entry name" value="STAS_RsbR_RsbS_like"/>
    <property type="match status" value="1"/>
</dbReference>
<feature type="domain" description="STAS" evidence="2">
    <location>
        <begin position="165"/>
        <end position="280"/>
    </location>
</feature>
<dbReference type="OrthoDB" id="9800154at2"/>
<gene>
    <name evidence="3" type="ORF">Mettu_2171</name>
</gene>
<dbReference type="EMBL" id="JH109152">
    <property type="protein sequence ID" value="EGW23322.1"/>
    <property type="molecule type" value="Genomic_DNA"/>
</dbReference>
<dbReference type="PANTHER" id="PTHR33745:SF3">
    <property type="entry name" value="RSBT CO-ANTAGONIST PROTEIN RSBRC"/>
    <property type="match status" value="1"/>
</dbReference>
<keyword evidence="4" id="KW-1185">Reference proteome</keyword>
<dbReference type="PANTHER" id="PTHR33745">
    <property type="entry name" value="RSBT ANTAGONIST PROTEIN RSBS-RELATED"/>
    <property type="match status" value="1"/>
</dbReference>
<dbReference type="eggNOG" id="COG1366">
    <property type="taxonomic scope" value="Bacteria"/>
</dbReference>
<proteinExistence type="predicted"/>
<accession>G3IWW7</accession>
<dbReference type="InterPro" id="IPR002645">
    <property type="entry name" value="STAS_dom"/>
</dbReference>
<dbReference type="AlphaFoldDB" id="G3IWW7"/>
<evidence type="ECO:0000259" key="2">
    <source>
        <dbReference type="PROSITE" id="PS50801"/>
    </source>
</evidence>
<dbReference type="InterPro" id="IPR036513">
    <property type="entry name" value="STAS_dom_sf"/>
</dbReference>
<dbReference type="Pfam" id="PF14361">
    <property type="entry name" value="RsbRD_N"/>
    <property type="match status" value="1"/>
</dbReference>
<dbReference type="InterPro" id="IPR025751">
    <property type="entry name" value="RsbRD_N_dom"/>
</dbReference>
<dbReference type="STRING" id="697282.Mettu_2171"/>
<dbReference type="Pfam" id="PF01740">
    <property type="entry name" value="STAS"/>
    <property type="match status" value="1"/>
</dbReference>
<protein>
    <submittedName>
        <fullName evidence="3">Anti-sigma-factor antagonist</fullName>
    </submittedName>
</protein>
<dbReference type="SUPFAM" id="SSF52091">
    <property type="entry name" value="SpoIIaa-like"/>
    <property type="match status" value="1"/>
</dbReference>
<organism evidence="3 4">
    <name type="scientific">Methylobacter tundripaludum (strain ATCC BAA-1195 / DSM 17260 / SV96)</name>
    <dbReference type="NCBI Taxonomy" id="697282"/>
    <lineage>
        <taxon>Bacteria</taxon>
        <taxon>Pseudomonadati</taxon>
        <taxon>Pseudomonadota</taxon>
        <taxon>Gammaproteobacteria</taxon>
        <taxon>Methylococcales</taxon>
        <taxon>Methylococcaceae</taxon>
        <taxon>Methylobacter</taxon>
    </lineage>
</organism>
<evidence type="ECO:0000256" key="1">
    <source>
        <dbReference type="ARBA" id="ARBA00022553"/>
    </source>
</evidence>
<dbReference type="RefSeq" id="WP_006891489.1">
    <property type="nucleotide sequence ID" value="NZ_JH109152.1"/>
</dbReference>
<name>G3IWW7_METTV</name>
<dbReference type="PROSITE" id="PS50801">
    <property type="entry name" value="STAS"/>
    <property type="match status" value="1"/>
</dbReference>
<sequence length="292" mass="32116">MTTNSLAPIVTLLQQHRAAISSEWMTEVLRVWMRLYPGLVNEDELRRQADALLKELGKLFSEHSGEAPPDITGNSELGEIARELSSERAKKGFKPADTAQYVITLKNVLTQHLVRTLNESPTSLTLCLRAVDDVLDRLSLLTFDAFVETRERVIAQQSLSLVELSTPVILLWNNVLLLPLIGVIDTVRARQLTERLLESITKHEASVTLIDVTGVPVFDTSVARHIMKAIDAAQLLGSRIVMTGISPEGAQTLTKLGISFANVISRATLRAGLAEALQLVGRRIEFTGGVHK</sequence>
<evidence type="ECO:0000313" key="4">
    <source>
        <dbReference type="Proteomes" id="UP000004664"/>
    </source>
</evidence>
<keyword evidence="1" id="KW-0597">Phosphoprotein</keyword>
<reference evidence="3 4" key="1">
    <citation type="submission" date="2011-06" db="EMBL/GenBank/DDBJ databases">
        <title>Genomic sequence of Methylobacter tundripaludum SV96.</title>
        <authorList>
            <consortium name="US DOE Joint Genome Institute"/>
            <person name="Lucas S."/>
            <person name="Han J."/>
            <person name="Lapidus A."/>
            <person name="Cheng J.-F."/>
            <person name="Goodwin L."/>
            <person name="Pitluck S."/>
            <person name="Held B."/>
            <person name="Detter J.C."/>
            <person name="Han C."/>
            <person name="Tapia R."/>
            <person name="Land M."/>
            <person name="Hauser L."/>
            <person name="Kyrpides N."/>
            <person name="Ivanova N."/>
            <person name="Ovchinnikova G."/>
            <person name="Pagani I."/>
            <person name="Klotz M.G."/>
            <person name="Dispirito A.A."/>
            <person name="Murrell J.C."/>
            <person name="Dunfield P."/>
            <person name="Kalyuzhnaya M.G."/>
            <person name="Svenning M."/>
            <person name="Trotsenko Y.A."/>
            <person name="Stein L.Y."/>
            <person name="Woyke T."/>
        </authorList>
    </citation>
    <scope>NUCLEOTIDE SEQUENCE [LARGE SCALE GENOMIC DNA]</scope>
    <source>
        <strain evidence="4">ATCC BAA-1195 / DSM 17260 / SV96</strain>
    </source>
</reference>
<dbReference type="Proteomes" id="UP000004664">
    <property type="component" value="Unassembled WGS sequence"/>
</dbReference>
<dbReference type="Gene3D" id="3.30.750.24">
    <property type="entry name" value="STAS domain"/>
    <property type="match status" value="1"/>
</dbReference>
<dbReference type="InterPro" id="IPR051932">
    <property type="entry name" value="Bact_StressResp_Reg"/>
</dbReference>
<evidence type="ECO:0000313" key="3">
    <source>
        <dbReference type="EMBL" id="EGW23322.1"/>
    </source>
</evidence>